<evidence type="ECO:0000259" key="1">
    <source>
        <dbReference type="Pfam" id="PF01636"/>
    </source>
</evidence>
<sequence>MPLTQPAPLLAIQASLAATPWADEPLVPMEDSGLAHAHLRLGETGWLLRIPKQSQMGLEPEAHLAYESACFSRAGPSGVTPAMAKSLPPDTALPRGALVVRAIDGRSATLPDDLPTLMRSLAAIHRLPLPAAAERAPLLAPHDPLASMYHEVLDQARYLADAGLAPEAEQGIRRELARFSASLETTQRPEQRLITFDSHPGNFLIDVDGQAWMVDLEKARYSYPGFDLAHATLYTSTTWDINSHAVLDNDAILAAYATWEREIGETGRSQRPWHLPLRRAMWLWSVTWCAKWQVTSGAPPLRNARGQDWSRQHNSEALNAHVQERVAHYLSPPVVRRMGKEFRSLAAAFADGLDTETQLTDDLE</sequence>
<reference evidence="2 3" key="1">
    <citation type="submission" date="2018-07" db="EMBL/GenBank/DDBJ databases">
        <title>Halomonas montanilacus sp. nov., isolated from Lake Pengyan on Tibetan Plateau.</title>
        <authorList>
            <person name="Lu H."/>
            <person name="Xing P."/>
            <person name="Wu Q."/>
        </authorList>
    </citation>
    <scope>NUCLEOTIDE SEQUENCE [LARGE SCALE GENOMIC DNA]</scope>
    <source>
        <strain evidence="2 3">PYC7W</strain>
    </source>
</reference>
<comment type="caution">
    <text evidence="2">The sequence shown here is derived from an EMBL/GenBank/DDBJ whole genome shotgun (WGS) entry which is preliminary data.</text>
</comment>
<dbReference type="GO" id="GO:0016740">
    <property type="term" value="F:transferase activity"/>
    <property type="evidence" value="ECO:0007669"/>
    <property type="project" value="UniProtKB-KW"/>
</dbReference>
<dbReference type="Gene3D" id="3.90.1200.10">
    <property type="match status" value="1"/>
</dbReference>
<dbReference type="InterPro" id="IPR002575">
    <property type="entry name" value="Aminoglycoside_PTrfase"/>
</dbReference>
<protein>
    <submittedName>
        <fullName evidence="2">Aminoglycoside phosphotransferase family protein</fullName>
    </submittedName>
</protein>
<dbReference type="AlphaFoldDB" id="A0A368TXA7"/>
<name>A0A368TXA7_9GAMM</name>
<dbReference type="EMBL" id="QPII01000006">
    <property type="protein sequence ID" value="RCV89350.1"/>
    <property type="molecule type" value="Genomic_DNA"/>
</dbReference>
<dbReference type="SUPFAM" id="SSF56112">
    <property type="entry name" value="Protein kinase-like (PK-like)"/>
    <property type="match status" value="1"/>
</dbReference>
<dbReference type="Proteomes" id="UP000252405">
    <property type="component" value="Unassembled WGS sequence"/>
</dbReference>
<organism evidence="2 3">
    <name type="scientific">Billgrantia montanilacus</name>
    <dbReference type="NCBI Taxonomy" id="2282305"/>
    <lineage>
        <taxon>Bacteria</taxon>
        <taxon>Pseudomonadati</taxon>
        <taxon>Pseudomonadota</taxon>
        <taxon>Gammaproteobacteria</taxon>
        <taxon>Oceanospirillales</taxon>
        <taxon>Halomonadaceae</taxon>
        <taxon>Billgrantia</taxon>
    </lineage>
</organism>
<dbReference type="Pfam" id="PF01636">
    <property type="entry name" value="APH"/>
    <property type="match status" value="1"/>
</dbReference>
<dbReference type="InterPro" id="IPR011009">
    <property type="entry name" value="Kinase-like_dom_sf"/>
</dbReference>
<gene>
    <name evidence="2" type="ORF">DU505_09895</name>
</gene>
<keyword evidence="2" id="KW-0808">Transferase</keyword>
<accession>A0A368TXA7</accession>
<dbReference type="OrthoDB" id="6146956at2"/>
<feature type="domain" description="Aminoglycoside phosphotransferase" evidence="1">
    <location>
        <begin position="44"/>
        <end position="248"/>
    </location>
</feature>
<evidence type="ECO:0000313" key="3">
    <source>
        <dbReference type="Proteomes" id="UP000252405"/>
    </source>
</evidence>
<evidence type="ECO:0000313" key="2">
    <source>
        <dbReference type="EMBL" id="RCV89350.1"/>
    </source>
</evidence>
<keyword evidence="3" id="KW-1185">Reference proteome</keyword>
<dbReference type="RefSeq" id="WP_114478829.1">
    <property type="nucleotide sequence ID" value="NZ_QPII01000006.1"/>
</dbReference>
<proteinExistence type="predicted"/>